<feature type="chain" id="PRO_5042619254" evidence="1">
    <location>
        <begin position="19"/>
        <end position="91"/>
    </location>
</feature>
<feature type="signal peptide" evidence="1">
    <location>
        <begin position="1"/>
        <end position="18"/>
    </location>
</feature>
<dbReference type="AlphaFoldDB" id="A0AAJ6CR76"/>
<sequence>MKMILWLMALLNAANVYAVVDRKCYVELGNDTYVVIQGTIKDSQSAEIVFQKKGFELNGQLLMVKRVIECQPTEQPFNLEAAQRQEKLQPR</sequence>
<evidence type="ECO:0000256" key="1">
    <source>
        <dbReference type="SAM" id="SignalP"/>
    </source>
</evidence>
<evidence type="ECO:0000313" key="3">
    <source>
        <dbReference type="Proteomes" id="UP001218423"/>
    </source>
</evidence>
<dbReference type="Proteomes" id="UP001218423">
    <property type="component" value="Chromosome"/>
</dbReference>
<name>A0AAJ6CR76_AERCA</name>
<gene>
    <name evidence="2" type="primary">tapY2</name>
    <name evidence="2" type="ORF">P5S46_17580</name>
</gene>
<accession>A0AAJ6CR76</accession>
<reference evidence="2" key="1">
    <citation type="submission" date="2023-03" db="EMBL/GenBank/DDBJ databases">
        <title>Aeromonas caviae strain AC1520.</title>
        <authorList>
            <person name="Xie T."/>
            <person name="Zhang Q."/>
            <person name="Deng J."/>
            <person name="Li X."/>
        </authorList>
    </citation>
    <scope>NUCLEOTIDE SEQUENCE</scope>
    <source>
        <strain evidence="2">AC1520</strain>
    </source>
</reference>
<dbReference type="InterPro" id="IPR049848">
    <property type="entry name" value="TapY2-like"/>
</dbReference>
<dbReference type="EMBL" id="CP120942">
    <property type="protein sequence ID" value="WFF97430.1"/>
    <property type="molecule type" value="Genomic_DNA"/>
</dbReference>
<organism evidence="2 3">
    <name type="scientific">Aeromonas caviae</name>
    <name type="common">Aeromonas punctata</name>
    <dbReference type="NCBI Taxonomy" id="648"/>
    <lineage>
        <taxon>Bacteria</taxon>
        <taxon>Pseudomonadati</taxon>
        <taxon>Pseudomonadota</taxon>
        <taxon>Gammaproteobacteria</taxon>
        <taxon>Aeromonadales</taxon>
        <taxon>Aeromonadaceae</taxon>
        <taxon>Aeromonas</taxon>
    </lineage>
</organism>
<protein>
    <submittedName>
        <fullName evidence="2">Type IVa secretion system protein TapY2</fullName>
    </submittedName>
</protein>
<evidence type="ECO:0000313" key="2">
    <source>
        <dbReference type="EMBL" id="WFF97430.1"/>
    </source>
</evidence>
<keyword evidence="1" id="KW-0732">Signal</keyword>
<dbReference type="RefSeq" id="WP_277856300.1">
    <property type="nucleotide sequence ID" value="NZ_CP120942.1"/>
</dbReference>
<dbReference type="NCBIfam" id="NF038109">
    <property type="entry name" value="tapY2_fam"/>
    <property type="match status" value="1"/>
</dbReference>
<proteinExistence type="predicted"/>